<dbReference type="InterPro" id="IPR017853">
    <property type="entry name" value="GH"/>
</dbReference>
<accession>A0ABS8V7N4</accession>
<evidence type="ECO:0000313" key="5">
    <source>
        <dbReference type="EMBL" id="MCD9642248.1"/>
    </source>
</evidence>
<dbReference type="SUPFAM" id="SSF51445">
    <property type="entry name" value="(Trans)glycosidases"/>
    <property type="match status" value="1"/>
</dbReference>
<sequence length="190" mass="21852">MAYQGPIWAIGLLFFFLVHFSVSAAKVPSRTVSVPFNRTIFPSHFLFGASTSTYQYEGAWKEDGKGPSIWDTFAHTHPEKILDRSNGDIALDFYHRYKEDVKLAKFEGLDAFRFSIAWTRILQETKSTGIDHYNNLINEILALGIKPLVTLFHWDLPQALEDEYHGFLSPKILDDYIDFVGICFKHLETE</sequence>
<feature type="chain" id="PRO_5046779953" evidence="4">
    <location>
        <begin position="25"/>
        <end position="190"/>
    </location>
</feature>
<comment type="similarity">
    <text evidence="1 3">Belongs to the glycosyl hydrolase 1 family.</text>
</comment>
<dbReference type="Gene3D" id="3.20.20.80">
    <property type="entry name" value="Glycosidases"/>
    <property type="match status" value="1"/>
</dbReference>
<dbReference type="PANTHER" id="PTHR10353">
    <property type="entry name" value="GLYCOSYL HYDROLASE"/>
    <property type="match status" value="1"/>
</dbReference>
<evidence type="ECO:0000313" key="6">
    <source>
        <dbReference type="Proteomes" id="UP000823775"/>
    </source>
</evidence>
<evidence type="ECO:0000256" key="4">
    <source>
        <dbReference type="SAM" id="SignalP"/>
    </source>
</evidence>
<keyword evidence="6" id="KW-1185">Reference proteome</keyword>
<protein>
    <submittedName>
        <fullName evidence="5">Uncharacterized protein</fullName>
    </submittedName>
</protein>
<gene>
    <name evidence="5" type="ORF">HAX54_028939</name>
</gene>
<proteinExistence type="inferred from homology"/>
<dbReference type="Pfam" id="PF00232">
    <property type="entry name" value="Glyco_hydro_1"/>
    <property type="match status" value="1"/>
</dbReference>
<comment type="caution">
    <text evidence="5">The sequence shown here is derived from an EMBL/GenBank/DDBJ whole genome shotgun (WGS) entry which is preliminary data.</text>
</comment>
<evidence type="ECO:0000256" key="3">
    <source>
        <dbReference type="RuleBase" id="RU003690"/>
    </source>
</evidence>
<dbReference type="PANTHER" id="PTHR10353:SF220">
    <property type="entry name" value="CYANOGENIC BETA-GLUCOSIDASE-LIKE ISOFORM X1"/>
    <property type="match status" value="1"/>
</dbReference>
<organism evidence="5 6">
    <name type="scientific">Datura stramonium</name>
    <name type="common">Jimsonweed</name>
    <name type="synonym">Common thornapple</name>
    <dbReference type="NCBI Taxonomy" id="4076"/>
    <lineage>
        <taxon>Eukaryota</taxon>
        <taxon>Viridiplantae</taxon>
        <taxon>Streptophyta</taxon>
        <taxon>Embryophyta</taxon>
        <taxon>Tracheophyta</taxon>
        <taxon>Spermatophyta</taxon>
        <taxon>Magnoliopsida</taxon>
        <taxon>eudicotyledons</taxon>
        <taxon>Gunneridae</taxon>
        <taxon>Pentapetalae</taxon>
        <taxon>asterids</taxon>
        <taxon>lamiids</taxon>
        <taxon>Solanales</taxon>
        <taxon>Solanaceae</taxon>
        <taxon>Solanoideae</taxon>
        <taxon>Datureae</taxon>
        <taxon>Datura</taxon>
    </lineage>
</organism>
<dbReference type="InterPro" id="IPR033132">
    <property type="entry name" value="GH_1_N_CS"/>
</dbReference>
<keyword evidence="2" id="KW-0378">Hydrolase</keyword>
<evidence type="ECO:0000256" key="1">
    <source>
        <dbReference type="ARBA" id="ARBA00010838"/>
    </source>
</evidence>
<dbReference type="InterPro" id="IPR001360">
    <property type="entry name" value="Glyco_hydro_1"/>
</dbReference>
<feature type="signal peptide" evidence="4">
    <location>
        <begin position="1"/>
        <end position="24"/>
    </location>
</feature>
<keyword evidence="4" id="KW-0732">Signal</keyword>
<name>A0ABS8V7N4_DATST</name>
<dbReference type="EMBL" id="JACEIK010003567">
    <property type="protein sequence ID" value="MCD9642248.1"/>
    <property type="molecule type" value="Genomic_DNA"/>
</dbReference>
<reference evidence="5 6" key="1">
    <citation type="journal article" date="2021" name="BMC Genomics">
        <title>Datura genome reveals duplications of psychoactive alkaloid biosynthetic genes and high mutation rate following tissue culture.</title>
        <authorList>
            <person name="Rajewski A."/>
            <person name="Carter-House D."/>
            <person name="Stajich J."/>
            <person name="Litt A."/>
        </authorList>
    </citation>
    <scope>NUCLEOTIDE SEQUENCE [LARGE SCALE GENOMIC DNA]</scope>
    <source>
        <strain evidence="5">AR-01</strain>
    </source>
</reference>
<dbReference type="PROSITE" id="PS00653">
    <property type="entry name" value="GLYCOSYL_HYDROL_F1_2"/>
    <property type="match status" value="1"/>
</dbReference>
<dbReference type="Proteomes" id="UP000823775">
    <property type="component" value="Unassembled WGS sequence"/>
</dbReference>
<evidence type="ECO:0000256" key="2">
    <source>
        <dbReference type="ARBA" id="ARBA00022801"/>
    </source>
</evidence>